<evidence type="ECO:0000313" key="2">
    <source>
        <dbReference type="Proteomes" id="UP000187203"/>
    </source>
</evidence>
<dbReference type="EMBL" id="AWUE01019004">
    <property type="protein sequence ID" value="OMO77100.1"/>
    <property type="molecule type" value="Genomic_DNA"/>
</dbReference>
<organism evidence="1 2">
    <name type="scientific">Corchorus olitorius</name>
    <dbReference type="NCBI Taxonomy" id="93759"/>
    <lineage>
        <taxon>Eukaryota</taxon>
        <taxon>Viridiplantae</taxon>
        <taxon>Streptophyta</taxon>
        <taxon>Embryophyta</taxon>
        <taxon>Tracheophyta</taxon>
        <taxon>Spermatophyta</taxon>
        <taxon>Magnoliopsida</taxon>
        <taxon>eudicotyledons</taxon>
        <taxon>Gunneridae</taxon>
        <taxon>Pentapetalae</taxon>
        <taxon>rosids</taxon>
        <taxon>malvids</taxon>
        <taxon>Malvales</taxon>
        <taxon>Malvaceae</taxon>
        <taxon>Grewioideae</taxon>
        <taxon>Apeibeae</taxon>
        <taxon>Corchorus</taxon>
    </lineage>
</organism>
<sequence length="141" mass="15887">MDLPDMVPEPAIMRPPLISHPVILLQNRASYHTSRQPFHVFGLAQDPSKGEKAVEPLEASKVARLGNIVWFHHYSLRTTKLICLIELTVNFPCTLASAYSVKLPAFCTCVQNSPSLVLNLFPLLLQLVQWTLKPIFHGESW</sequence>
<comment type="caution">
    <text evidence="1">The sequence shown here is derived from an EMBL/GenBank/DDBJ whole genome shotgun (WGS) entry which is preliminary data.</text>
</comment>
<reference evidence="2" key="1">
    <citation type="submission" date="2013-09" db="EMBL/GenBank/DDBJ databases">
        <title>Corchorus olitorius genome sequencing.</title>
        <authorList>
            <person name="Alam M."/>
            <person name="Haque M.S."/>
            <person name="Islam M.S."/>
            <person name="Emdad E.M."/>
            <person name="Islam M.M."/>
            <person name="Ahmed B."/>
            <person name="Halim A."/>
            <person name="Hossen Q.M.M."/>
            <person name="Hossain M.Z."/>
            <person name="Ahmed R."/>
            <person name="Khan M.M."/>
            <person name="Islam R."/>
            <person name="Rashid M.M."/>
            <person name="Khan S.A."/>
            <person name="Rahman M.S."/>
            <person name="Alam M."/>
            <person name="Yahiya A.S."/>
            <person name="Khan M.S."/>
            <person name="Azam M.S."/>
            <person name="Haque T."/>
            <person name="Lashkar M.Z.H."/>
            <person name="Akhand A.I."/>
            <person name="Morshed G."/>
            <person name="Roy S."/>
            <person name="Uddin K.S."/>
            <person name="Rabeya T."/>
            <person name="Hossain A.S."/>
            <person name="Chowdhury A."/>
            <person name="Snigdha A.R."/>
            <person name="Mortoza M.S."/>
            <person name="Matin S.A."/>
            <person name="Hoque S.M.E."/>
            <person name="Islam M.K."/>
            <person name="Roy D.K."/>
            <person name="Haider R."/>
            <person name="Moosa M.M."/>
            <person name="Elias S.M."/>
            <person name="Hasan A.M."/>
            <person name="Jahan S."/>
            <person name="Shafiuddin M."/>
            <person name="Mahmood N."/>
            <person name="Shommy N.S."/>
        </authorList>
    </citation>
    <scope>NUCLEOTIDE SEQUENCE [LARGE SCALE GENOMIC DNA]</scope>
    <source>
        <strain evidence="2">cv. O-4</strain>
    </source>
</reference>
<keyword evidence="1" id="KW-0808">Transferase</keyword>
<keyword evidence="2" id="KW-1185">Reference proteome</keyword>
<gene>
    <name evidence="1" type="ORF">COLO4_25345</name>
</gene>
<dbReference type="Proteomes" id="UP000187203">
    <property type="component" value="Unassembled WGS sequence"/>
</dbReference>
<accession>A0A1R3I3D9</accession>
<dbReference type="AlphaFoldDB" id="A0A1R3I3D9"/>
<protein>
    <submittedName>
        <fullName evidence="1">BAHD family acyltransferase, clade V</fullName>
    </submittedName>
</protein>
<evidence type="ECO:0000313" key="1">
    <source>
        <dbReference type="EMBL" id="OMO77100.1"/>
    </source>
</evidence>
<proteinExistence type="predicted"/>
<dbReference type="GO" id="GO:0016746">
    <property type="term" value="F:acyltransferase activity"/>
    <property type="evidence" value="ECO:0007669"/>
    <property type="project" value="UniProtKB-KW"/>
</dbReference>
<keyword evidence="1" id="KW-0012">Acyltransferase</keyword>
<name>A0A1R3I3D9_9ROSI</name>